<sequence length="30" mass="3809">RKSSCWIRQAIPGIQNKEQEKRYYEWQRQV</sequence>
<dbReference type="EMBL" id="BARS01026975">
    <property type="protein sequence ID" value="GAG06572.1"/>
    <property type="molecule type" value="Genomic_DNA"/>
</dbReference>
<feature type="non-terminal residue" evidence="1">
    <location>
        <position position="1"/>
    </location>
</feature>
<reference evidence="1" key="1">
    <citation type="journal article" date="2014" name="Front. Microbiol.">
        <title>High frequency of phylogenetically diverse reductive dehalogenase-homologous genes in deep subseafloor sedimentary metagenomes.</title>
        <authorList>
            <person name="Kawai M."/>
            <person name="Futagami T."/>
            <person name="Toyoda A."/>
            <person name="Takaki Y."/>
            <person name="Nishi S."/>
            <person name="Hori S."/>
            <person name="Arai W."/>
            <person name="Tsubouchi T."/>
            <person name="Morono Y."/>
            <person name="Uchiyama I."/>
            <person name="Ito T."/>
            <person name="Fujiyama A."/>
            <person name="Inagaki F."/>
            <person name="Takami H."/>
        </authorList>
    </citation>
    <scope>NUCLEOTIDE SEQUENCE</scope>
    <source>
        <strain evidence="1">Expedition CK06-06</strain>
    </source>
</reference>
<proteinExistence type="predicted"/>
<comment type="caution">
    <text evidence="1">The sequence shown here is derived from an EMBL/GenBank/DDBJ whole genome shotgun (WGS) entry which is preliminary data.</text>
</comment>
<accession>X0V5D6</accession>
<dbReference type="AlphaFoldDB" id="X0V5D6"/>
<gene>
    <name evidence="1" type="ORF">S01H1_42411</name>
</gene>
<protein>
    <submittedName>
        <fullName evidence="1">Uncharacterized protein</fullName>
    </submittedName>
</protein>
<evidence type="ECO:0000313" key="1">
    <source>
        <dbReference type="EMBL" id="GAG06572.1"/>
    </source>
</evidence>
<organism evidence="1">
    <name type="scientific">marine sediment metagenome</name>
    <dbReference type="NCBI Taxonomy" id="412755"/>
    <lineage>
        <taxon>unclassified sequences</taxon>
        <taxon>metagenomes</taxon>
        <taxon>ecological metagenomes</taxon>
    </lineage>
</organism>
<name>X0V5D6_9ZZZZ</name>